<organism evidence="1 2">
    <name type="scientific">Hydra vulgaris</name>
    <name type="common">Hydra</name>
    <name type="synonym">Hydra attenuata</name>
    <dbReference type="NCBI Taxonomy" id="6087"/>
    <lineage>
        <taxon>Eukaryota</taxon>
        <taxon>Metazoa</taxon>
        <taxon>Cnidaria</taxon>
        <taxon>Hydrozoa</taxon>
        <taxon>Hydroidolina</taxon>
        <taxon>Anthoathecata</taxon>
        <taxon>Aplanulata</taxon>
        <taxon>Hydridae</taxon>
        <taxon>Hydra</taxon>
    </lineage>
</organism>
<dbReference type="Proteomes" id="UP001652625">
    <property type="component" value="Chromosome 08"/>
</dbReference>
<proteinExistence type="predicted"/>
<dbReference type="PANTHER" id="PTHR33395:SF22">
    <property type="entry name" value="REVERSE TRANSCRIPTASE DOMAIN-CONTAINING PROTEIN"/>
    <property type="match status" value="1"/>
</dbReference>
<reference evidence="2" key="1">
    <citation type="submission" date="2025-08" db="UniProtKB">
        <authorList>
            <consortium name="RefSeq"/>
        </authorList>
    </citation>
    <scope>IDENTIFICATION</scope>
</reference>
<accession>A0ABM4CF95</accession>
<evidence type="ECO:0000313" key="2">
    <source>
        <dbReference type="RefSeq" id="XP_065660358.1"/>
    </source>
</evidence>
<dbReference type="PANTHER" id="PTHR33395">
    <property type="entry name" value="TRANSCRIPTASE, PUTATIVE-RELATED-RELATED"/>
    <property type="match status" value="1"/>
</dbReference>
<protein>
    <submittedName>
        <fullName evidence="2">Uncharacterized protein LOC136084141</fullName>
    </submittedName>
</protein>
<name>A0ABM4CF95_HYDVU</name>
<gene>
    <name evidence="2" type="primary">LOC136084141</name>
</gene>
<sequence>MILDKLKNLNQSKACGPDNMHPFLLKHCAEAFAIPLTLIIGATNSQLPVQFKSANVTPLFKKGDKILPSSYRPVSLTSIPCKIMESIIRAKMEVYLYKNNLLAKEQHGFVRNKSCTTNLLKSIDYISSSLGVGNPADVILLDFA</sequence>
<dbReference type="GeneID" id="136084141"/>
<dbReference type="RefSeq" id="XP_065660358.1">
    <property type="nucleotide sequence ID" value="XM_065804286.1"/>
</dbReference>
<evidence type="ECO:0000313" key="1">
    <source>
        <dbReference type="Proteomes" id="UP001652625"/>
    </source>
</evidence>
<keyword evidence="1" id="KW-1185">Reference proteome</keyword>